<feature type="region of interest" description="Disordered" evidence="1">
    <location>
        <begin position="495"/>
        <end position="521"/>
    </location>
</feature>
<dbReference type="Proteomes" id="UP001515480">
    <property type="component" value="Unassembled WGS sequence"/>
</dbReference>
<evidence type="ECO:0000256" key="1">
    <source>
        <dbReference type="SAM" id="MobiDB-lite"/>
    </source>
</evidence>
<feature type="region of interest" description="Disordered" evidence="1">
    <location>
        <begin position="709"/>
        <end position="729"/>
    </location>
</feature>
<evidence type="ECO:0000313" key="3">
    <source>
        <dbReference type="Proteomes" id="UP001515480"/>
    </source>
</evidence>
<organism evidence="2 3">
    <name type="scientific">Prymnesium parvum</name>
    <name type="common">Toxic golden alga</name>
    <dbReference type="NCBI Taxonomy" id="97485"/>
    <lineage>
        <taxon>Eukaryota</taxon>
        <taxon>Haptista</taxon>
        <taxon>Haptophyta</taxon>
        <taxon>Prymnesiophyceae</taxon>
        <taxon>Prymnesiales</taxon>
        <taxon>Prymnesiaceae</taxon>
        <taxon>Prymnesium</taxon>
    </lineage>
</organism>
<dbReference type="AlphaFoldDB" id="A0AB34IE68"/>
<evidence type="ECO:0000313" key="2">
    <source>
        <dbReference type="EMBL" id="KAL1496273.1"/>
    </source>
</evidence>
<reference evidence="2 3" key="1">
    <citation type="journal article" date="2024" name="Science">
        <title>Giant polyketide synthase enzymes in the biosynthesis of giant marine polyether toxins.</title>
        <authorList>
            <person name="Fallon T.R."/>
            <person name="Shende V.V."/>
            <person name="Wierzbicki I.H."/>
            <person name="Pendleton A.L."/>
            <person name="Watervoot N.F."/>
            <person name="Auber R.P."/>
            <person name="Gonzalez D.J."/>
            <person name="Wisecaver J.H."/>
            <person name="Moore B.S."/>
        </authorList>
    </citation>
    <scope>NUCLEOTIDE SEQUENCE [LARGE SCALE GENOMIC DNA]</scope>
    <source>
        <strain evidence="2 3">12B1</strain>
    </source>
</reference>
<protein>
    <recommendedName>
        <fullName evidence="4">C2H2-type domain-containing protein</fullName>
    </recommendedName>
</protein>
<sequence>MAPLLLHPPPSAFPRVHAPGGGFALPAVRLPLTLVLRHARPHCWYASLGAQGVHECKATCSHEAIVEQFKLQARAMAATCGSRLTTTDILAVYVSNTREGHGASMRVSTRVEYFDEDLFHDFLRYRMLKQESLASDGRERGLGGGNDGIIQLFVVPLSGRTQCIKASLHGAEGAQSVSIEQRVNFFSAHDRRKPLGTRAATFDGDEHLSRVSDVAKGSALHRGVSEQLRLAVAHVRRFVPEKYSLGESAFYFRVQPDGHLYLLYAPSLQMMTKEAGTIIHPSPSSPRASIPELHYTARLPKDFFRCPICGLAFSAAQRTTVPYHALRGHLAQIEVESGISELHAIKKTIGKISRKPEYYSVKYEHKANVPTSEMLERIFQHEYHPPEGGVDERLQSMADEICFRLLRMAYSHLTASQFKWLRDCKPILLNTLSLWVCTDCSLSSSSAAMTEQLNASRRIDNLHSPHQRFLPLSYPSFPSSHCCGFLPSLTSLHHHAPDASPHPSPHDASSRPGTSLTDNDIRKSMSLPLLLAAKDRKRLCAQRPWRGSQSQEPRFEPVDALVGKAPKRHVAPQGKPAADDASLRASTRSNESGASSRGAAASSSRAAKRSDAPLPSLGAAAEARRRTAASRGVPRSAAGGAKQGLSSARALSSEGHMGRGKTAKSALRVRLLESKLDAMVGGQAELSEGIEDLKERLAQLRQEIVGEESASFSTDALTGEDGPWETNEL</sequence>
<keyword evidence="3" id="KW-1185">Reference proteome</keyword>
<dbReference type="EMBL" id="JBGBPQ010000029">
    <property type="protein sequence ID" value="KAL1496273.1"/>
    <property type="molecule type" value="Genomic_DNA"/>
</dbReference>
<comment type="caution">
    <text evidence="2">The sequence shown here is derived from an EMBL/GenBank/DDBJ whole genome shotgun (WGS) entry which is preliminary data.</text>
</comment>
<gene>
    <name evidence="2" type="ORF">AB1Y20_016236</name>
</gene>
<accession>A0AB34IE68</accession>
<name>A0AB34IE68_PRYPA</name>
<feature type="region of interest" description="Disordered" evidence="1">
    <location>
        <begin position="565"/>
        <end position="664"/>
    </location>
</feature>
<evidence type="ECO:0008006" key="4">
    <source>
        <dbReference type="Google" id="ProtNLM"/>
    </source>
</evidence>
<proteinExistence type="predicted"/>
<feature type="compositionally biased region" description="Low complexity" evidence="1">
    <location>
        <begin position="592"/>
        <end position="605"/>
    </location>
</feature>